<sequence length="91" mass="10246">MESRQQAQQADPQDSGDRIALCPEHIGQGYRRDIALPSGIDLTLHRYRFHDDLISSEGQEDVTDCLEWVFNLSSLSGCREAVVSRRARASN</sequence>
<dbReference type="Proteomes" id="UP000191901">
    <property type="component" value="Chromosome"/>
</dbReference>
<evidence type="ECO:0000313" key="2">
    <source>
        <dbReference type="EMBL" id="ASC71758.1"/>
    </source>
</evidence>
<name>A0A1Z3HN72_9CYAN</name>
<organism evidence="2 3">
    <name type="scientific">Halomicronema hongdechloris C2206</name>
    <dbReference type="NCBI Taxonomy" id="1641165"/>
    <lineage>
        <taxon>Bacteria</taxon>
        <taxon>Bacillati</taxon>
        <taxon>Cyanobacteriota</taxon>
        <taxon>Cyanophyceae</taxon>
        <taxon>Nodosilineales</taxon>
        <taxon>Nodosilineaceae</taxon>
        <taxon>Halomicronema</taxon>
    </lineage>
</organism>
<proteinExistence type="predicted"/>
<keyword evidence="3" id="KW-1185">Reference proteome</keyword>
<protein>
    <submittedName>
        <fullName evidence="2">Uncharacterized protein</fullName>
    </submittedName>
</protein>
<evidence type="ECO:0000313" key="3">
    <source>
        <dbReference type="Proteomes" id="UP000191901"/>
    </source>
</evidence>
<gene>
    <name evidence="2" type="ORF">XM38_027120</name>
</gene>
<dbReference type="AlphaFoldDB" id="A0A1Z3HN72"/>
<dbReference type="RefSeq" id="WP_137455106.1">
    <property type="nucleotide sequence ID" value="NZ_CP021983.2"/>
</dbReference>
<evidence type="ECO:0000256" key="1">
    <source>
        <dbReference type="SAM" id="MobiDB-lite"/>
    </source>
</evidence>
<reference evidence="2 3" key="1">
    <citation type="journal article" date="2016" name="Biochim. Biophys. Acta">
        <title>Characterization of red-shifted phycobilisomes isolated from the chlorophyll f-containing cyanobacterium Halomicronema hongdechloris.</title>
        <authorList>
            <person name="Li Y."/>
            <person name="Lin Y."/>
            <person name="Garvey C.J."/>
            <person name="Birch D."/>
            <person name="Corkery R.W."/>
            <person name="Loughlin P.C."/>
            <person name="Scheer H."/>
            <person name="Willows R.D."/>
            <person name="Chen M."/>
        </authorList>
    </citation>
    <scope>NUCLEOTIDE SEQUENCE [LARGE SCALE GENOMIC DNA]</scope>
    <source>
        <strain evidence="2 3">C2206</strain>
    </source>
</reference>
<feature type="region of interest" description="Disordered" evidence="1">
    <location>
        <begin position="1"/>
        <end position="20"/>
    </location>
</feature>
<accession>A0A1Z3HN72</accession>
<dbReference type="KEGG" id="hhg:XM38_027120"/>
<feature type="compositionally biased region" description="Polar residues" evidence="1">
    <location>
        <begin position="1"/>
        <end position="12"/>
    </location>
</feature>
<dbReference type="EMBL" id="CP021983">
    <property type="protein sequence ID" value="ASC71758.1"/>
    <property type="molecule type" value="Genomic_DNA"/>
</dbReference>